<name>A0A4U2ZGG0_9BACI</name>
<gene>
    <name evidence="3" type="ORF">FC756_01500</name>
</gene>
<dbReference type="InterPro" id="IPR002104">
    <property type="entry name" value="Integrase_catalytic"/>
</dbReference>
<dbReference type="Proteomes" id="UP000308744">
    <property type="component" value="Unassembled WGS sequence"/>
</dbReference>
<reference evidence="3 4" key="1">
    <citation type="submission" date="2019-04" db="EMBL/GenBank/DDBJ databases">
        <title>Lysinibacillus genome sequencing.</title>
        <authorList>
            <person name="Dunlap C."/>
        </authorList>
    </citation>
    <scope>NUCLEOTIDE SEQUENCE [LARGE SCALE GENOMIC DNA]</scope>
    <source>
        <strain evidence="3 4">CCTCC AB 2010389</strain>
    </source>
</reference>
<dbReference type="SUPFAM" id="SSF56349">
    <property type="entry name" value="DNA breaking-rejoining enzymes"/>
    <property type="match status" value="1"/>
</dbReference>
<dbReference type="PROSITE" id="PS51898">
    <property type="entry name" value="TYR_RECOMBINASE"/>
    <property type="match status" value="1"/>
</dbReference>
<dbReference type="GO" id="GO:0006310">
    <property type="term" value="P:DNA recombination"/>
    <property type="evidence" value="ECO:0007669"/>
    <property type="project" value="UniProtKB-KW"/>
</dbReference>
<dbReference type="GO" id="GO:0003677">
    <property type="term" value="F:DNA binding"/>
    <property type="evidence" value="ECO:0007669"/>
    <property type="project" value="InterPro"/>
</dbReference>
<dbReference type="InterPro" id="IPR013762">
    <property type="entry name" value="Integrase-like_cat_sf"/>
</dbReference>
<organism evidence="3 4">
    <name type="scientific">Lysinibacillus mangiferihumi</name>
    <dbReference type="NCBI Taxonomy" id="1130819"/>
    <lineage>
        <taxon>Bacteria</taxon>
        <taxon>Bacillati</taxon>
        <taxon>Bacillota</taxon>
        <taxon>Bacilli</taxon>
        <taxon>Bacillales</taxon>
        <taxon>Bacillaceae</taxon>
        <taxon>Lysinibacillus</taxon>
    </lineage>
</organism>
<evidence type="ECO:0000313" key="4">
    <source>
        <dbReference type="Proteomes" id="UP000308744"/>
    </source>
</evidence>
<evidence type="ECO:0000259" key="2">
    <source>
        <dbReference type="PROSITE" id="PS51898"/>
    </source>
</evidence>
<comment type="caution">
    <text evidence="3">The sequence shown here is derived from an EMBL/GenBank/DDBJ whole genome shotgun (WGS) entry which is preliminary data.</text>
</comment>
<evidence type="ECO:0000256" key="1">
    <source>
        <dbReference type="ARBA" id="ARBA00023172"/>
    </source>
</evidence>
<dbReference type="EMBL" id="SZPU01000005">
    <property type="protein sequence ID" value="TKI72481.1"/>
    <property type="molecule type" value="Genomic_DNA"/>
</dbReference>
<dbReference type="RefSeq" id="WP_107896139.1">
    <property type="nucleotide sequence ID" value="NZ_PYWM01000017.1"/>
</dbReference>
<evidence type="ECO:0000313" key="3">
    <source>
        <dbReference type="EMBL" id="TKI72481.1"/>
    </source>
</evidence>
<accession>A0A4U2ZGG0</accession>
<dbReference type="AlphaFoldDB" id="A0A4U2ZGG0"/>
<keyword evidence="4" id="KW-1185">Reference proteome</keyword>
<dbReference type="Gene3D" id="1.10.443.10">
    <property type="entry name" value="Intergrase catalytic core"/>
    <property type="match status" value="1"/>
</dbReference>
<feature type="domain" description="Tyr recombinase" evidence="2">
    <location>
        <begin position="1"/>
        <end position="61"/>
    </location>
</feature>
<sequence length="67" mass="7919">MKRFNLPLLTFHGLRQTYASYMISKNVHFKIIQEQLGHTNIKQPLNTYSHLTEQDKIKASDLFDEIL</sequence>
<keyword evidence="1" id="KW-0233">DNA recombination</keyword>
<proteinExistence type="predicted"/>
<dbReference type="GO" id="GO:0015074">
    <property type="term" value="P:DNA integration"/>
    <property type="evidence" value="ECO:0007669"/>
    <property type="project" value="InterPro"/>
</dbReference>
<protein>
    <recommendedName>
        <fullName evidence="2">Tyr recombinase domain-containing protein</fullName>
    </recommendedName>
</protein>
<dbReference type="InterPro" id="IPR011010">
    <property type="entry name" value="DNA_brk_join_enz"/>
</dbReference>
<dbReference type="Pfam" id="PF00589">
    <property type="entry name" value="Phage_integrase"/>
    <property type="match status" value="1"/>
</dbReference>